<dbReference type="Proteomes" id="UP000007875">
    <property type="component" value="Unassembled WGS sequence"/>
</dbReference>
<dbReference type="eggNOG" id="KOG0199">
    <property type="taxonomic scope" value="Eukaryota"/>
</dbReference>
<feature type="region of interest" description="Disordered" evidence="1">
    <location>
        <begin position="1"/>
        <end position="25"/>
    </location>
</feature>
<dbReference type="OMA" id="QESFTHY"/>
<dbReference type="GO" id="GO:0042059">
    <property type="term" value="P:negative regulation of epidermal growth factor receptor signaling pathway"/>
    <property type="evidence" value="ECO:0007669"/>
    <property type="project" value="TreeGrafter"/>
</dbReference>
<dbReference type="InterPro" id="IPR015940">
    <property type="entry name" value="UBA"/>
</dbReference>
<evidence type="ECO:0000259" key="2">
    <source>
        <dbReference type="PROSITE" id="PS50030"/>
    </source>
</evidence>
<dbReference type="HOGENOM" id="CLU_1282837_0_0_1"/>
<name>H2YGN0_CIOSA</name>
<dbReference type="InterPro" id="IPR052112">
    <property type="entry name" value="EGFR_SigReg_Kinase"/>
</dbReference>
<sequence length="241" mass="26503">MSSKPKYQTQTSTTSVFSALPPRMTGSNPVILPIMKDGKQESFTHYYLLPGDNKTAEQIQKEEERNQPINGIARPTPSARVAPFMRSTGPAPPRPPPPTSSTYGTAIALTRTSSSTPTPTVIPLSAANPALTYPPRRTTPVHHARRPDGAGYADIGPGQKVVVLQSEVFGVTDEECRSALKLNSWDVLKTINYLKLEQLFRIGVASRERCQQVLQVAGWDLQSASRFLLLEHHQNKRTTDS</sequence>
<dbReference type="Ensembl" id="ENSCSAVT00000004544.1">
    <property type="protein sequence ID" value="ENSCSAVP00000004479.1"/>
    <property type="gene ID" value="ENSCSAVG00000002654.1"/>
</dbReference>
<dbReference type="AlphaFoldDB" id="H2YGN0"/>
<feature type="region of interest" description="Disordered" evidence="1">
    <location>
        <begin position="125"/>
        <end position="144"/>
    </location>
</feature>
<protein>
    <recommendedName>
        <fullName evidence="2">UBA domain-containing protein</fullName>
    </recommendedName>
</protein>
<dbReference type="PANTHER" id="PTHR14254">
    <property type="entry name" value="GENE 33 POLYPEPTIDE"/>
    <property type="match status" value="1"/>
</dbReference>
<accession>H2YGN0</accession>
<dbReference type="PANTHER" id="PTHR14254:SF2">
    <property type="entry name" value="NON-SPECIFIC PROTEIN-TYROSINE KINASE"/>
    <property type="match status" value="1"/>
</dbReference>
<dbReference type="STRING" id="51511.ENSCSAVP00000004479"/>
<evidence type="ECO:0000256" key="1">
    <source>
        <dbReference type="SAM" id="MobiDB-lite"/>
    </source>
</evidence>
<keyword evidence="4" id="KW-1185">Reference proteome</keyword>
<reference evidence="4" key="1">
    <citation type="submission" date="2003-08" db="EMBL/GenBank/DDBJ databases">
        <authorList>
            <person name="Birren B."/>
            <person name="Nusbaum C."/>
            <person name="Abebe A."/>
            <person name="Abouelleil A."/>
            <person name="Adekoya E."/>
            <person name="Ait-zahra M."/>
            <person name="Allen N."/>
            <person name="Allen T."/>
            <person name="An P."/>
            <person name="Anderson M."/>
            <person name="Anderson S."/>
            <person name="Arachchi H."/>
            <person name="Armbruster J."/>
            <person name="Bachantsang P."/>
            <person name="Baldwin J."/>
            <person name="Barry A."/>
            <person name="Bayul T."/>
            <person name="Blitshsteyn B."/>
            <person name="Bloom T."/>
            <person name="Blye J."/>
            <person name="Boguslavskiy L."/>
            <person name="Borowsky M."/>
            <person name="Boukhgalter B."/>
            <person name="Brunache A."/>
            <person name="Butler J."/>
            <person name="Calixte N."/>
            <person name="Calvo S."/>
            <person name="Camarata J."/>
            <person name="Campo K."/>
            <person name="Chang J."/>
            <person name="Cheshatsang Y."/>
            <person name="Citroen M."/>
            <person name="Collymore A."/>
            <person name="Considine T."/>
            <person name="Cook A."/>
            <person name="Cooke P."/>
            <person name="Corum B."/>
            <person name="Cuomo C."/>
            <person name="David R."/>
            <person name="Dawoe T."/>
            <person name="Degray S."/>
            <person name="Dodge S."/>
            <person name="Dooley K."/>
            <person name="Dorje P."/>
            <person name="Dorjee K."/>
            <person name="Dorris L."/>
            <person name="Duffey N."/>
            <person name="Dupes A."/>
            <person name="Elkins T."/>
            <person name="Engels R."/>
            <person name="Erickson J."/>
            <person name="Farina A."/>
            <person name="Faro S."/>
            <person name="Ferreira P."/>
            <person name="Fischer H."/>
            <person name="Fitzgerald M."/>
            <person name="Foley K."/>
            <person name="Gage D."/>
            <person name="Galagan J."/>
            <person name="Gearin G."/>
            <person name="Gnerre S."/>
            <person name="Gnirke A."/>
            <person name="Goyette A."/>
            <person name="Graham J."/>
            <person name="Grandbois E."/>
            <person name="Gyaltsen K."/>
            <person name="Hafez N."/>
            <person name="Hagopian D."/>
            <person name="Hagos B."/>
            <person name="Hall J."/>
            <person name="Hatcher B."/>
            <person name="Heller A."/>
            <person name="Higgins H."/>
            <person name="Honan T."/>
            <person name="Horn A."/>
            <person name="Houde N."/>
            <person name="Hughes L."/>
            <person name="Hulme W."/>
            <person name="Husby E."/>
            <person name="Iliev I."/>
            <person name="Jaffe D."/>
            <person name="Jones C."/>
            <person name="Kamal M."/>
            <person name="Kamat A."/>
            <person name="Kamvysselis M."/>
            <person name="Karlsson E."/>
            <person name="Kells C."/>
            <person name="Kieu A."/>
            <person name="Kisner P."/>
            <person name="Kodira C."/>
            <person name="Kulbokas E."/>
            <person name="Labutti K."/>
            <person name="Lama D."/>
            <person name="Landers T."/>
            <person name="Leger J."/>
            <person name="Levine S."/>
            <person name="Lewis D."/>
            <person name="Lewis T."/>
            <person name="Lindblad-toh K."/>
            <person name="Liu X."/>
            <person name="Lokyitsang T."/>
            <person name="Lokyitsang Y."/>
            <person name="Lucien O."/>
            <person name="Lui A."/>
            <person name="Ma L.J."/>
            <person name="Mabbitt R."/>
            <person name="Macdonald J."/>
            <person name="Maclean C."/>
            <person name="Major J."/>
            <person name="Manning J."/>
            <person name="Marabella R."/>
            <person name="Maru K."/>
            <person name="Matthews C."/>
            <person name="Mauceli E."/>
            <person name="Mccarthy M."/>
            <person name="Mcdonough S."/>
            <person name="Mcghee T."/>
            <person name="Meldrim J."/>
            <person name="Meneus L."/>
            <person name="Mesirov J."/>
            <person name="Mihalev A."/>
            <person name="Mihova T."/>
            <person name="Mikkelsen T."/>
            <person name="Mlenga V."/>
            <person name="Moru K."/>
            <person name="Mozes J."/>
            <person name="Mulrain L."/>
            <person name="Munson G."/>
            <person name="Naylor J."/>
            <person name="Newes C."/>
            <person name="Nguyen C."/>
            <person name="Nguyen N."/>
            <person name="Nguyen T."/>
            <person name="Nicol R."/>
            <person name="Nielsen C."/>
            <person name="Nizzari M."/>
            <person name="Norbu C."/>
            <person name="Norbu N."/>
            <person name="O'donnell P."/>
            <person name="Okoawo O."/>
            <person name="O'leary S."/>
            <person name="Omotosho B."/>
            <person name="O'neill K."/>
            <person name="Osman S."/>
            <person name="Parker S."/>
            <person name="Perrin D."/>
            <person name="Phunkhang P."/>
            <person name="Piqani B."/>
            <person name="Purcell S."/>
            <person name="Rachupka T."/>
            <person name="Ramasamy U."/>
            <person name="Rameau R."/>
            <person name="Ray V."/>
            <person name="Raymond C."/>
            <person name="Retta R."/>
            <person name="Richardson S."/>
            <person name="Rise C."/>
            <person name="Rodriguez J."/>
            <person name="Rogers J."/>
            <person name="Rogov P."/>
            <person name="Rutman M."/>
            <person name="Schupbach R."/>
            <person name="Seaman C."/>
            <person name="Settipalli S."/>
            <person name="Sharpe T."/>
            <person name="Sheridan J."/>
            <person name="Sherpa N."/>
            <person name="Shi J."/>
            <person name="Smirnov S."/>
            <person name="Smith C."/>
            <person name="Sougnez C."/>
            <person name="Spencer B."/>
            <person name="Stalker J."/>
            <person name="Stange-thomann N."/>
            <person name="Stavropoulos S."/>
            <person name="Stetson K."/>
            <person name="Stone C."/>
            <person name="Stone S."/>
            <person name="Stubbs M."/>
            <person name="Talamas J."/>
            <person name="Tchuinga P."/>
            <person name="Tenzing P."/>
            <person name="Tesfaye S."/>
            <person name="Theodore J."/>
            <person name="Thoulutsang Y."/>
            <person name="Topham K."/>
            <person name="Towey S."/>
            <person name="Tsamla T."/>
            <person name="Tsomo N."/>
            <person name="Vallee D."/>
            <person name="Vassiliev H."/>
            <person name="Venkataraman V."/>
            <person name="Vinson J."/>
            <person name="Vo A."/>
            <person name="Wade C."/>
            <person name="Wang S."/>
            <person name="Wangchuk T."/>
            <person name="Wangdi T."/>
            <person name="Whittaker C."/>
            <person name="Wilkinson J."/>
            <person name="Wu Y."/>
            <person name="Wyman D."/>
            <person name="Yadav S."/>
            <person name="Yang S."/>
            <person name="Yang X."/>
            <person name="Yeager S."/>
            <person name="Yee E."/>
            <person name="Young G."/>
            <person name="Zainoun J."/>
            <person name="Zembeck L."/>
            <person name="Zimmer A."/>
            <person name="Zody M."/>
            <person name="Lander E."/>
        </authorList>
    </citation>
    <scope>NUCLEOTIDE SEQUENCE [LARGE SCALE GENOMIC DNA]</scope>
</reference>
<dbReference type="InParanoid" id="H2YGN0"/>
<proteinExistence type="predicted"/>
<organism evidence="3 4">
    <name type="scientific">Ciona savignyi</name>
    <name type="common">Pacific transparent sea squirt</name>
    <dbReference type="NCBI Taxonomy" id="51511"/>
    <lineage>
        <taxon>Eukaryota</taxon>
        <taxon>Metazoa</taxon>
        <taxon>Chordata</taxon>
        <taxon>Tunicata</taxon>
        <taxon>Ascidiacea</taxon>
        <taxon>Phlebobranchia</taxon>
        <taxon>Cionidae</taxon>
        <taxon>Ciona</taxon>
    </lineage>
</organism>
<reference evidence="3" key="2">
    <citation type="submission" date="2025-08" db="UniProtKB">
        <authorList>
            <consortium name="Ensembl"/>
        </authorList>
    </citation>
    <scope>IDENTIFICATION</scope>
</reference>
<evidence type="ECO:0000313" key="3">
    <source>
        <dbReference type="Ensembl" id="ENSCSAVP00000004479.1"/>
    </source>
</evidence>
<feature type="domain" description="UBA" evidence="2">
    <location>
        <begin position="190"/>
        <end position="231"/>
    </location>
</feature>
<reference evidence="3" key="3">
    <citation type="submission" date="2025-09" db="UniProtKB">
        <authorList>
            <consortium name="Ensembl"/>
        </authorList>
    </citation>
    <scope>IDENTIFICATION</scope>
</reference>
<dbReference type="GeneTree" id="ENSGT00440000033870"/>
<dbReference type="PROSITE" id="PS50030">
    <property type="entry name" value="UBA"/>
    <property type="match status" value="1"/>
</dbReference>
<dbReference type="CDD" id="cd14328">
    <property type="entry name" value="UBA_TNK1"/>
    <property type="match status" value="1"/>
</dbReference>
<feature type="compositionally biased region" description="Polar residues" evidence="1">
    <location>
        <begin position="1"/>
        <end position="17"/>
    </location>
</feature>
<evidence type="ECO:0000313" key="4">
    <source>
        <dbReference type="Proteomes" id="UP000007875"/>
    </source>
</evidence>